<keyword evidence="2" id="KW-1185">Reference proteome</keyword>
<comment type="caution">
    <text evidence="1">The sequence shown here is derived from an EMBL/GenBank/DDBJ whole genome shotgun (WGS) entry which is preliminary data.</text>
</comment>
<dbReference type="AlphaFoldDB" id="A0A4R2JQW4"/>
<evidence type="ECO:0000313" key="2">
    <source>
        <dbReference type="Proteomes" id="UP000295680"/>
    </source>
</evidence>
<accession>A0A4R2JQW4</accession>
<dbReference type="EMBL" id="SLWS01000002">
    <property type="protein sequence ID" value="TCO62633.1"/>
    <property type="molecule type" value="Genomic_DNA"/>
</dbReference>
<proteinExistence type="predicted"/>
<evidence type="ECO:0000313" key="1">
    <source>
        <dbReference type="EMBL" id="TCO62633.1"/>
    </source>
</evidence>
<name>A0A4R2JQW4_9PSEU</name>
<dbReference type="Proteomes" id="UP000295680">
    <property type="component" value="Unassembled WGS sequence"/>
</dbReference>
<reference evidence="1 2" key="1">
    <citation type="submission" date="2019-03" db="EMBL/GenBank/DDBJ databases">
        <title>Genomic Encyclopedia of Type Strains, Phase IV (KMG-IV): sequencing the most valuable type-strain genomes for metagenomic binning, comparative biology and taxonomic classification.</title>
        <authorList>
            <person name="Goeker M."/>
        </authorList>
    </citation>
    <scope>NUCLEOTIDE SEQUENCE [LARGE SCALE GENOMIC DNA]</scope>
    <source>
        <strain evidence="1 2">DSM 45934</strain>
    </source>
</reference>
<gene>
    <name evidence="1" type="ORF">EV192_102772</name>
</gene>
<dbReference type="RefSeq" id="WP_207925996.1">
    <property type="nucleotide sequence ID" value="NZ_SLWS01000002.1"/>
</dbReference>
<protein>
    <recommendedName>
        <fullName evidence="3">Tocopherol cyclase-like protein</fullName>
    </recommendedName>
</protein>
<organism evidence="1 2">
    <name type="scientific">Actinocrispum wychmicini</name>
    <dbReference type="NCBI Taxonomy" id="1213861"/>
    <lineage>
        <taxon>Bacteria</taxon>
        <taxon>Bacillati</taxon>
        <taxon>Actinomycetota</taxon>
        <taxon>Actinomycetes</taxon>
        <taxon>Pseudonocardiales</taxon>
        <taxon>Pseudonocardiaceae</taxon>
        <taxon>Actinocrispum</taxon>
    </lineage>
</organism>
<sequence>MSTTFRETMAGTVGSRPMRMDLHVTVPGLLLPWSDVTAAITGHVTIDGLADAPATGTLRIAPLRARIIHYRCSFAALDGRMLHLDGHKSIDPRHPTRSMTTLPATVRDAAGAVVGEADLTFDIRRDLVKFLAGFRFPRDPTLMAPRWRGQPGRLEVWYTTFTDPDTKTGVWLHHEMVAPSDGGPPRVLGWAAVFPPGKPPVHGRFGPFPQMPANRLQGTADDVHWDLASSGSGGDPMFTFPRWTWDREILPAAQVVPEPSAIFNGTVKWNDGELTVRDGHGATARIYGHGNAEKWAWLHADLGDGDVLEIVSAVSRRWPLRQLRPLTFLRLRVGGQEWPARVMTAAPRLRASIGLPTWTVSGRVGNWRITVDVTQSADGTLALEYRDPDGAQAVCRNSERADARIVLEESRNGSWQVHRTWELNGTAHAEVGSRD</sequence>
<evidence type="ECO:0008006" key="3">
    <source>
        <dbReference type="Google" id="ProtNLM"/>
    </source>
</evidence>